<dbReference type="NCBIfam" id="TIGR00077">
    <property type="entry name" value="lspA"/>
    <property type="match status" value="1"/>
</dbReference>
<gene>
    <name evidence="9" type="primary">lspA</name>
    <name evidence="11" type="ORF">SAMN02745121_07773</name>
</gene>
<dbReference type="EMBL" id="FOMX01000039">
    <property type="protein sequence ID" value="SFF25708.1"/>
    <property type="molecule type" value="Genomic_DNA"/>
</dbReference>
<dbReference type="STRING" id="54.SAMN02745121_07773"/>
<keyword evidence="6 9" id="KW-0378">Hydrolase</keyword>
<sequence>MSDTPVSKSSRLRPILVTASAAAVFLILDLVTKSWAWDNLRPPNRSIAAIGNWFHWSYSFNTGSAFGFLRGQDFSRPLFIVVTLVTVVYMAALVRKLPTDRLYGFFAIGCIIGGALGNMHDRLLRQDTDPHGNLTHGVVDFIRVCAPWNPRGLCWPNFNVADIALVVGVALLIPYLMFHAQPPETKEDSPEAKPAT</sequence>
<evidence type="ECO:0000256" key="1">
    <source>
        <dbReference type="ARBA" id="ARBA00006139"/>
    </source>
</evidence>
<dbReference type="GO" id="GO:0006508">
    <property type="term" value="P:proteolysis"/>
    <property type="evidence" value="ECO:0007669"/>
    <property type="project" value="UniProtKB-KW"/>
</dbReference>
<reference evidence="12" key="1">
    <citation type="submission" date="2016-10" db="EMBL/GenBank/DDBJ databases">
        <authorList>
            <person name="Varghese N."/>
            <person name="Submissions S."/>
        </authorList>
    </citation>
    <scope>NUCLEOTIDE SEQUENCE [LARGE SCALE GENOMIC DNA]</scope>
    <source>
        <strain evidence="12">ATCC 25963</strain>
    </source>
</reference>
<keyword evidence="4 9" id="KW-0812">Transmembrane</keyword>
<feature type="active site" evidence="9">
    <location>
        <position position="162"/>
    </location>
</feature>
<comment type="pathway">
    <text evidence="9">Protein modification; lipoprotein biosynthesis (signal peptide cleavage).</text>
</comment>
<evidence type="ECO:0000313" key="12">
    <source>
        <dbReference type="Proteomes" id="UP000199400"/>
    </source>
</evidence>
<keyword evidence="12" id="KW-1185">Reference proteome</keyword>
<comment type="function">
    <text evidence="9">This protein specifically catalyzes the removal of signal peptides from prolipoproteins.</text>
</comment>
<dbReference type="GO" id="GO:0005886">
    <property type="term" value="C:plasma membrane"/>
    <property type="evidence" value="ECO:0007669"/>
    <property type="project" value="UniProtKB-SubCell"/>
</dbReference>
<comment type="catalytic activity">
    <reaction evidence="9">
        <text>Release of signal peptides from bacterial membrane prolipoproteins. Hydrolyzes -Xaa-Yaa-Zaa-|-(S,diacylglyceryl)Cys-, in which Xaa is hydrophobic (preferably Leu), and Yaa (Ala or Ser) and Zaa (Gly or Ala) have small, neutral side chains.</text>
        <dbReference type="EC" id="3.4.23.36"/>
    </reaction>
</comment>
<dbReference type="Proteomes" id="UP000199400">
    <property type="component" value="Unassembled WGS sequence"/>
</dbReference>
<name>A0A1I2H7Z8_9BACT</name>
<feature type="transmembrane region" description="Helical" evidence="9">
    <location>
        <begin position="12"/>
        <end position="31"/>
    </location>
</feature>
<dbReference type="GO" id="GO:0004190">
    <property type="term" value="F:aspartic-type endopeptidase activity"/>
    <property type="evidence" value="ECO:0007669"/>
    <property type="project" value="UniProtKB-UniRule"/>
</dbReference>
<evidence type="ECO:0000256" key="6">
    <source>
        <dbReference type="ARBA" id="ARBA00022801"/>
    </source>
</evidence>
<dbReference type="OrthoDB" id="9810259at2"/>
<dbReference type="PRINTS" id="PR00781">
    <property type="entry name" value="LIPOSIGPTASE"/>
</dbReference>
<keyword evidence="3 9" id="KW-0645">Protease</keyword>
<protein>
    <recommendedName>
        <fullName evidence="9">Lipoprotein signal peptidase</fullName>
        <ecNumber evidence="9">3.4.23.36</ecNumber>
    </recommendedName>
    <alternativeName>
        <fullName evidence="9">Prolipoprotein signal peptidase</fullName>
    </alternativeName>
    <alternativeName>
        <fullName evidence="9">Signal peptidase II</fullName>
        <shortName evidence="9">SPase II</shortName>
    </alternativeName>
</protein>
<feature type="transmembrane region" description="Helical" evidence="9">
    <location>
        <begin position="158"/>
        <end position="178"/>
    </location>
</feature>
<evidence type="ECO:0000256" key="2">
    <source>
        <dbReference type="ARBA" id="ARBA00022475"/>
    </source>
</evidence>
<dbReference type="RefSeq" id="WP_096333418.1">
    <property type="nucleotide sequence ID" value="NZ_FOMX01000039.1"/>
</dbReference>
<comment type="similarity">
    <text evidence="1 9 10">Belongs to the peptidase A8 family.</text>
</comment>
<keyword evidence="2 9" id="KW-1003">Cell membrane</keyword>
<keyword evidence="7 9" id="KW-1133">Transmembrane helix</keyword>
<dbReference type="PANTHER" id="PTHR33695:SF1">
    <property type="entry name" value="LIPOPROTEIN SIGNAL PEPTIDASE"/>
    <property type="match status" value="1"/>
</dbReference>
<dbReference type="PANTHER" id="PTHR33695">
    <property type="entry name" value="LIPOPROTEIN SIGNAL PEPTIDASE"/>
    <property type="match status" value="1"/>
</dbReference>
<evidence type="ECO:0000256" key="3">
    <source>
        <dbReference type="ARBA" id="ARBA00022670"/>
    </source>
</evidence>
<evidence type="ECO:0000256" key="10">
    <source>
        <dbReference type="RuleBase" id="RU004181"/>
    </source>
</evidence>
<evidence type="ECO:0000256" key="5">
    <source>
        <dbReference type="ARBA" id="ARBA00022750"/>
    </source>
</evidence>
<feature type="active site" evidence="9">
    <location>
        <position position="140"/>
    </location>
</feature>
<evidence type="ECO:0000256" key="8">
    <source>
        <dbReference type="ARBA" id="ARBA00023136"/>
    </source>
</evidence>
<dbReference type="InterPro" id="IPR001872">
    <property type="entry name" value="Peptidase_A8"/>
</dbReference>
<dbReference type="UniPathway" id="UPA00665"/>
<comment type="subcellular location">
    <subcellularLocation>
        <location evidence="9">Cell membrane</location>
        <topology evidence="9">Multi-pass membrane protein</topology>
    </subcellularLocation>
</comment>
<dbReference type="Pfam" id="PF01252">
    <property type="entry name" value="Peptidase_A8"/>
    <property type="match status" value="1"/>
</dbReference>
<keyword evidence="5 9" id="KW-0064">Aspartyl protease</keyword>
<dbReference type="HAMAP" id="MF_00161">
    <property type="entry name" value="LspA"/>
    <property type="match status" value="1"/>
</dbReference>
<feature type="transmembrane region" description="Helical" evidence="9">
    <location>
        <begin position="78"/>
        <end position="95"/>
    </location>
</feature>
<proteinExistence type="inferred from homology"/>
<accession>A0A1I2H7Z8</accession>
<organism evidence="11 12">
    <name type="scientific">Nannocystis exedens</name>
    <dbReference type="NCBI Taxonomy" id="54"/>
    <lineage>
        <taxon>Bacteria</taxon>
        <taxon>Pseudomonadati</taxon>
        <taxon>Myxococcota</taxon>
        <taxon>Polyangia</taxon>
        <taxon>Nannocystales</taxon>
        <taxon>Nannocystaceae</taxon>
        <taxon>Nannocystis</taxon>
    </lineage>
</organism>
<dbReference type="EC" id="3.4.23.36" evidence="9"/>
<evidence type="ECO:0000256" key="4">
    <source>
        <dbReference type="ARBA" id="ARBA00022692"/>
    </source>
</evidence>
<evidence type="ECO:0000256" key="7">
    <source>
        <dbReference type="ARBA" id="ARBA00022989"/>
    </source>
</evidence>
<feature type="transmembrane region" description="Helical" evidence="9">
    <location>
        <begin position="102"/>
        <end position="120"/>
    </location>
</feature>
<keyword evidence="8 9" id="KW-0472">Membrane</keyword>
<evidence type="ECO:0000256" key="9">
    <source>
        <dbReference type="HAMAP-Rule" id="MF_00161"/>
    </source>
</evidence>
<evidence type="ECO:0000313" key="11">
    <source>
        <dbReference type="EMBL" id="SFF25708.1"/>
    </source>
</evidence>
<dbReference type="AlphaFoldDB" id="A0A1I2H7Z8"/>